<dbReference type="EMBL" id="UOFM01000403">
    <property type="protein sequence ID" value="VAW81429.1"/>
    <property type="molecule type" value="Genomic_DNA"/>
</dbReference>
<protein>
    <recommendedName>
        <fullName evidence="1">Metallo-beta-lactamase domain-containing protein</fullName>
    </recommendedName>
</protein>
<dbReference type="Gene3D" id="3.60.15.10">
    <property type="entry name" value="Ribonuclease Z/Hydroxyacylglutathione hydrolase-like"/>
    <property type="match status" value="1"/>
</dbReference>
<dbReference type="InterPro" id="IPR036866">
    <property type="entry name" value="RibonucZ/Hydroxyglut_hydro"/>
</dbReference>
<name>A0A3B0Z587_9ZZZZ</name>
<evidence type="ECO:0000313" key="2">
    <source>
        <dbReference type="EMBL" id="VAW81429.1"/>
    </source>
</evidence>
<dbReference type="InterPro" id="IPR050855">
    <property type="entry name" value="NDM-1-like"/>
</dbReference>
<dbReference type="SUPFAM" id="SSF56281">
    <property type="entry name" value="Metallo-hydrolase/oxidoreductase"/>
    <property type="match status" value="1"/>
</dbReference>
<dbReference type="PANTHER" id="PTHR42951">
    <property type="entry name" value="METALLO-BETA-LACTAMASE DOMAIN-CONTAINING"/>
    <property type="match status" value="1"/>
</dbReference>
<sequence length="308" mass="35184">MKTIGNTLIRFFTLALIWGVFTSTTIAATAQQPGSEDDVEWYAIADNVYQLRYEHYYTIFVVTDKGAIAFDPLSDDAAEHYVHAIKAASPGKPLLAIIYSHRHTDHATGANVLRREFGDDVPIIAHERTLAYLKELADEDIPLPTHTVSDKGEVLHYGDTDIELRYIGYGHTDTMLVARLPKQRMVYAVDFASRDSVGWREMPGWPLDELIAMQRRLLKLDFDKVAFGHGRAGPGDRETIKRQILYYENLLVQARAAISDGLSEDETVIRTALNLPQYRGWGNYNKWFRLNVRGAYRWVQEHELNQTR</sequence>
<dbReference type="AlphaFoldDB" id="A0A3B0Z587"/>
<organism evidence="2">
    <name type="scientific">hydrothermal vent metagenome</name>
    <dbReference type="NCBI Taxonomy" id="652676"/>
    <lineage>
        <taxon>unclassified sequences</taxon>
        <taxon>metagenomes</taxon>
        <taxon>ecological metagenomes</taxon>
    </lineage>
</organism>
<accession>A0A3B0Z587</accession>
<evidence type="ECO:0000259" key="1">
    <source>
        <dbReference type="SMART" id="SM00849"/>
    </source>
</evidence>
<reference evidence="2" key="1">
    <citation type="submission" date="2018-06" db="EMBL/GenBank/DDBJ databases">
        <authorList>
            <person name="Zhirakovskaya E."/>
        </authorList>
    </citation>
    <scope>NUCLEOTIDE SEQUENCE</scope>
</reference>
<dbReference type="PANTHER" id="PTHR42951:SF22">
    <property type="entry name" value="METALLO BETA-LACTAMASE SUPERFAMILY LIPOPROTEIN"/>
    <property type="match status" value="1"/>
</dbReference>
<dbReference type="InterPro" id="IPR001279">
    <property type="entry name" value="Metallo-B-lactamas"/>
</dbReference>
<gene>
    <name evidence="2" type="ORF">MNBD_GAMMA14-1908</name>
</gene>
<feature type="domain" description="Metallo-beta-lactamase" evidence="1">
    <location>
        <begin position="55"/>
        <end position="229"/>
    </location>
</feature>
<dbReference type="SMART" id="SM00849">
    <property type="entry name" value="Lactamase_B"/>
    <property type="match status" value="1"/>
</dbReference>
<proteinExistence type="predicted"/>
<dbReference type="Pfam" id="PF00753">
    <property type="entry name" value="Lactamase_B"/>
    <property type="match status" value="1"/>
</dbReference>